<keyword evidence="2" id="KW-1185">Reference proteome</keyword>
<sequence>DLSYTKSTIAKESTVTEPTQVKVLGMAWDTAEDTFLFHLEELVEYAKSLP</sequence>
<comment type="caution">
    <text evidence="1">The sequence shown here is derived from an EMBL/GenBank/DDBJ whole genome shotgun (WGS) entry which is preliminary data.</text>
</comment>
<feature type="non-terminal residue" evidence="1">
    <location>
        <position position="1"/>
    </location>
</feature>
<dbReference type="Proteomes" id="UP001152795">
    <property type="component" value="Unassembled WGS sequence"/>
</dbReference>
<feature type="non-terminal residue" evidence="1">
    <location>
        <position position="50"/>
    </location>
</feature>
<protein>
    <submittedName>
        <fullName evidence="1">Uncharacterized protein</fullName>
    </submittedName>
</protein>
<evidence type="ECO:0000313" key="2">
    <source>
        <dbReference type="Proteomes" id="UP001152795"/>
    </source>
</evidence>
<reference evidence="1" key="1">
    <citation type="submission" date="2020-04" db="EMBL/GenBank/DDBJ databases">
        <authorList>
            <person name="Alioto T."/>
            <person name="Alioto T."/>
            <person name="Gomez Garrido J."/>
        </authorList>
    </citation>
    <scope>NUCLEOTIDE SEQUENCE</scope>
    <source>
        <strain evidence="1">A484AB</strain>
    </source>
</reference>
<evidence type="ECO:0000313" key="1">
    <source>
        <dbReference type="EMBL" id="CAB4040440.1"/>
    </source>
</evidence>
<proteinExistence type="predicted"/>
<organism evidence="1 2">
    <name type="scientific">Paramuricea clavata</name>
    <name type="common">Red gorgonian</name>
    <name type="synonym">Violescent sea-whip</name>
    <dbReference type="NCBI Taxonomy" id="317549"/>
    <lineage>
        <taxon>Eukaryota</taxon>
        <taxon>Metazoa</taxon>
        <taxon>Cnidaria</taxon>
        <taxon>Anthozoa</taxon>
        <taxon>Octocorallia</taxon>
        <taxon>Malacalcyonacea</taxon>
        <taxon>Plexauridae</taxon>
        <taxon>Paramuricea</taxon>
    </lineage>
</organism>
<accession>A0A7D9LXM6</accession>
<dbReference type="AlphaFoldDB" id="A0A7D9LXM6"/>
<name>A0A7D9LXM6_PARCT</name>
<gene>
    <name evidence="1" type="ORF">PACLA_8A024853</name>
</gene>
<dbReference type="EMBL" id="CACRXK020026796">
    <property type="protein sequence ID" value="CAB4040440.1"/>
    <property type="molecule type" value="Genomic_DNA"/>
</dbReference>